<accession>A0A932R0I7</accession>
<name>A0A932R0I7_9BACT</name>
<proteinExistence type="predicted"/>
<dbReference type="Pfam" id="PF13290">
    <property type="entry name" value="CHB_HEX_C_1"/>
    <property type="match status" value="1"/>
</dbReference>
<sequence>MNQITKKIYAMSALLALFATSVFASEVTGNLSNGLTNGVQGVVIVSPSAQPAAGTFTSSQSVVLSAAGSTSIHYTVDGATPTCTAGQTYGAAVVVWASQTLKTISCYPDSQSSSVASFVYVINLTVTPSNLSLLLTSNALDVPTGQSTTSTPSLQATQDIAIQVTAGGGMSTVTVPSGTVITTTSGASFDATALAASEPSSGTLSNLGSGVVVDGSLQWGIPNLGLQFSTPITLRVFVGTSLNGQTLTVMRSVTGTSGWTSDGIVSPATCVVAAGVCTFSATKASYYTATHTTPITITTATASSNGGGGGGIFFPSGPSKLGDMNKDGKTDILDFNFLMVNWGTRATGGAAQGDLNNDGNVDVLDFNILMVNWTL</sequence>
<dbReference type="AlphaFoldDB" id="A0A932R0I7"/>
<evidence type="ECO:0000256" key="1">
    <source>
        <dbReference type="SAM" id="SignalP"/>
    </source>
</evidence>
<feature type="domain" description="GH29D-like beta-sandwich" evidence="2">
    <location>
        <begin position="51"/>
        <end position="116"/>
    </location>
</feature>
<feature type="signal peptide" evidence="1">
    <location>
        <begin position="1"/>
        <end position="24"/>
    </location>
</feature>
<dbReference type="CDD" id="cd14254">
    <property type="entry name" value="Dockerin_II"/>
    <property type="match status" value="1"/>
</dbReference>
<evidence type="ECO:0000313" key="4">
    <source>
        <dbReference type="Proteomes" id="UP000753196"/>
    </source>
</evidence>
<protein>
    <submittedName>
        <fullName evidence="3">Chitobiase/beta-hexosaminidase C-terminal domain-containing protein</fullName>
    </submittedName>
</protein>
<feature type="chain" id="PRO_5037758302" evidence="1">
    <location>
        <begin position="25"/>
        <end position="375"/>
    </location>
</feature>
<keyword evidence="1" id="KW-0732">Signal</keyword>
<evidence type="ECO:0000259" key="2">
    <source>
        <dbReference type="Pfam" id="PF13290"/>
    </source>
</evidence>
<dbReference type="EMBL" id="JACQCR010000005">
    <property type="protein sequence ID" value="MBI3630774.1"/>
    <property type="molecule type" value="Genomic_DNA"/>
</dbReference>
<evidence type="ECO:0000313" key="3">
    <source>
        <dbReference type="EMBL" id="MBI3630774.1"/>
    </source>
</evidence>
<dbReference type="InterPro" id="IPR059177">
    <property type="entry name" value="GH29D-like_dom"/>
</dbReference>
<dbReference type="Proteomes" id="UP000753196">
    <property type="component" value="Unassembled WGS sequence"/>
</dbReference>
<dbReference type="GO" id="GO:0000272">
    <property type="term" value="P:polysaccharide catabolic process"/>
    <property type="evidence" value="ECO:0007669"/>
    <property type="project" value="InterPro"/>
</dbReference>
<comment type="caution">
    <text evidence="3">The sequence shown here is derived from an EMBL/GenBank/DDBJ whole genome shotgun (WGS) entry which is preliminary data.</text>
</comment>
<dbReference type="InterPro" id="IPR036439">
    <property type="entry name" value="Dockerin_dom_sf"/>
</dbReference>
<reference evidence="3" key="1">
    <citation type="submission" date="2020-07" db="EMBL/GenBank/DDBJ databases">
        <title>Huge and variable diversity of episymbiotic CPR bacteria and DPANN archaea in groundwater ecosystems.</title>
        <authorList>
            <person name="He C.Y."/>
            <person name="Keren R."/>
            <person name="Whittaker M."/>
            <person name="Farag I.F."/>
            <person name="Doudna J."/>
            <person name="Cate J.H.D."/>
            <person name="Banfield J.F."/>
        </authorList>
    </citation>
    <scope>NUCLEOTIDE SEQUENCE</scope>
    <source>
        <strain evidence="3">NC_groundwater_973_Pr1_S-0.2um_54_13</strain>
    </source>
</reference>
<dbReference type="SUPFAM" id="SSF63446">
    <property type="entry name" value="Type I dockerin domain"/>
    <property type="match status" value="1"/>
</dbReference>
<gene>
    <name evidence="3" type="ORF">HY221_00340</name>
</gene>
<organism evidence="3 4">
    <name type="scientific">Candidatus Sungiibacteriota bacterium</name>
    <dbReference type="NCBI Taxonomy" id="2750080"/>
    <lineage>
        <taxon>Bacteria</taxon>
        <taxon>Candidatus Sungiibacteriota</taxon>
    </lineage>
</organism>
<dbReference type="Gene3D" id="1.10.1330.10">
    <property type="entry name" value="Dockerin domain"/>
    <property type="match status" value="1"/>
</dbReference>